<sequence length="533" mass="60786">MAEENRPVLENGTQFGTAQTHPPQFNVDVAPGTRHYTLLNTNEPPEESELVFIQSVISEANARLTSLNYEISKLQPTLKWSEEERASVLSYRTRNEAILSPLRRIPPEVLADIFWWTLPSLNDEWARGTFDVAHSPWVLTWISARWRAVSVSTPSLWSQVAIDYNRDPSSEYSMSRIAVQIQRAQNLKIHFYGATAVDSVPQIQMFELLSEHSSCWEELSLRLTSSLVPLLPALHGRIQSLKRLWVEWDGPESQTAVQSIDCFDSAYSLLDFGGYNQYRFIPFALPTHQLTRYYLDGPWEEHKRNLKLSLGLVEARIVTRFNDELWPHTNEIIDLPYLRRLYVSNVKILDYLTAPVLEGLTFGVKQDIPSDIFLESFLDRSACFLRRLCVRGFTDATTATKILQRLSPSLTELIITALVDHTEAVNRIMSALTVSQVSETTVVAPQLRCLSFGCEDSRSMDYSVYLEMLKSRWRAKNRALTTAALVTEGPGPDPVTLHDIDALRLEGLDILVAEGQEAQVEMNRWFYGPTWNF</sequence>
<protein>
    <submittedName>
        <fullName evidence="2">ABC protein</fullName>
    </submittedName>
</protein>
<keyword evidence="3" id="KW-1185">Reference proteome</keyword>
<gene>
    <name evidence="2" type="ORF">MVEN_01570000</name>
</gene>
<dbReference type="AlphaFoldDB" id="A0A8H6XS91"/>
<proteinExistence type="predicted"/>
<feature type="region of interest" description="Disordered" evidence="1">
    <location>
        <begin position="1"/>
        <end position="24"/>
    </location>
</feature>
<reference evidence="2" key="1">
    <citation type="submission" date="2020-05" db="EMBL/GenBank/DDBJ databases">
        <title>Mycena genomes resolve the evolution of fungal bioluminescence.</title>
        <authorList>
            <person name="Tsai I.J."/>
        </authorList>
    </citation>
    <scope>NUCLEOTIDE SEQUENCE</scope>
    <source>
        <strain evidence="2">CCC161011</strain>
    </source>
</reference>
<dbReference type="Proteomes" id="UP000620124">
    <property type="component" value="Unassembled WGS sequence"/>
</dbReference>
<accession>A0A8H6XS91</accession>
<organism evidence="2 3">
    <name type="scientific">Mycena venus</name>
    <dbReference type="NCBI Taxonomy" id="2733690"/>
    <lineage>
        <taxon>Eukaryota</taxon>
        <taxon>Fungi</taxon>
        <taxon>Dikarya</taxon>
        <taxon>Basidiomycota</taxon>
        <taxon>Agaricomycotina</taxon>
        <taxon>Agaricomycetes</taxon>
        <taxon>Agaricomycetidae</taxon>
        <taxon>Agaricales</taxon>
        <taxon>Marasmiineae</taxon>
        <taxon>Mycenaceae</taxon>
        <taxon>Mycena</taxon>
    </lineage>
</organism>
<name>A0A8H6XS91_9AGAR</name>
<dbReference type="OrthoDB" id="3365698at2759"/>
<dbReference type="EMBL" id="JACAZI010000013">
    <property type="protein sequence ID" value="KAF7345514.1"/>
    <property type="molecule type" value="Genomic_DNA"/>
</dbReference>
<evidence type="ECO:0000313" key="2">
    <source>
        <dbReference type="EMBL" id="KAF7345514.1"/>
    </source>
</evidence>
<feature type="compositionally biased region" description="Polar residues" evidence="1">
    <location>
        <begin position="11"/>
        <end position="23"/>
    </location>
</feature>
<comment type="caution">
    <text evidence="2">The sequence shown here is derived from an EMBL/GenBank/DDBJ whole genome shotgun (WGS) entry which is preliminary data.</text>
</comment>
<evidence type="ECO:0000256" key="1">
    <source>
        <dbReference type="SAM" id="MobiDB-lite"/>
    </source>
</evidence>
<evidence type="ECO:0000313" key="3">
    <source>
        <dbReference type="Proteomes" id="UP000620124"/>
    </source>
</evidence>